<proteinExistence type="predicted"/>
<reference evidence="1 2" key="1">
    <citation type="journal article" date="2006" name="Science">
        <title>The genome of black cottonwood, Populus trichocarpa (Torr. &amp; Gray).</title>
        <authorList>
            <person name="Tuskan G.A."/>
            <person name="Difazio S."/>
            <person name="Jansson S."/>
            <person name="Bohlmann J."/>
            <person name="Grigoriev I."/>
            <person name="Hellsten U."/>
            <person name="Putnam N."/>
            <person name="Ralph S."/>
            <person name="Rombauts S."/>
            <person name="Salamov A."/>
            <person name="Schein J."/>
            <person name="Sterck L."/>
            <person name="Aerts A."/>
            <person name="Bhalerao R.R."/>
            <person name="Bhalerao R.P."/>
            <person name="Blaudez D."/>
            <person name="Boerjan W."/>
            <person name="Brun A."/>
            <person name="Brunner A."/>
            <person name="Busov V."/>
            <person name="Campbell M."/>
            <person name="Carlson J."/>
            <person name="Chalot M."/>
            <person name="Chapman J."/>
            <person name="Chen G.L."/>
            <person name="Cooper D."/>
            <person name="Coutinho P.M."/>
            <person name="Couturier J."/>
            <person name="Covert S."/>
            <person name="Cronk Q."/>
            <person name="Cunningham R."/>
            <person name="Davis J."/>
            <person name="Degroeve S."/>
            <person name="Dejardin A."/>
            <person name="Depamphilis C."/>
            <person name="Detter J."/>
            <person name="Dirks B."/>
            <person name="Dubchak I."/>
            <person name="Duplessis S."/>
            <person name="Ehlting J."/>
            <person name="Ellis B."/>
            <person name="Gendler K."/>
            <person name="Goodstein D."/>
            <person name="Gribskov M."/>
            <person name="Grimwood J."/>
            <person name="Groover A."/>
            <person name="Gunter L."/>
            <person name="Hamberger B."/>
            <person name="Heinze B."/>
            <person name="Helariutta Y."/>
            <person name="Henrissat B."/>
            <person name="Holligan D."/>
            <person name="Holt R."/>
            <person name="Huang W."/>
            <person name="Islam-Faridi N."/>
            <person name="Jones S."/>
            <person name="Jones-Rhoades M."/>
            <person name="Jorgensen R."/>
            <person name="Joshi C."/>
            <person name="Kangasjarvi J."/>
            <person name="Karlsson J."/>
            <person name="Kelleher C."/>
            <person name="Kirkpatrick R."/>
            <person name="Kirst M."/>
            <person name="Kohler A."/>
            <person name="Kalluri U."/>
            <person name="Larimer F."/>
            <person name="Leebens-Mack J."/>
            <person name="Leple J.C."/>
            <person name="Locascio P."/>
            <person name="Lou Y."/>
            <person name="Lucas S."/>
            <person name="Martin F."/>
            <person name="Montanini B."/>
            <person name="Napoli C."/>
            <person name="Nelson D.R."/>
            <person name="Nelson C."/>
            <person name="Nieminen K."/>
            <person name="Nilsson O."/>
            <person name="Pereda V."/>
            <person name="Peter G."/>
            <person name="Philippe R."/>
            <person name="Pilate G."/>
            <person name="Poliakov A."/>
            <person name="Razumovskaya J."/>
            <person name="Richardson P."/>
            <person name="Rinaldi C."/>
            <person name="Ritland K."/>
            <person name="Rouze P."/>
            <person name="Ryaboy D."/>
            <person name="Schmutz J."/>
            <person name="Schrader J."/>
            <person name="Segerman B."/>
            <person name="Shin H."/>
            <person name="Siddiqui A."/>
            <person name="Sterky F."/>
            <person name="Terry A."/>
            <person name="Tsai C.J."/>
            <person name="Uberbacher E."/>
            <person name="Unneberg P."/>
            <person name="Vahala J."/>
            <person name="Wall K."/>
            <person name="Wessler S."/>
            <person name="Yang G."/>
            <person name="Yin T."/>
            <person name="Douglas C."/>
            <person name="Marra M."/>
            <person name="Sandberg G."/>
            <person name="Van de Peer Y."/>
            <person name="Rokhsar D."/>
        </authorList>
    </citation>
    <scope>NUCLEOTIDE SEQUENCE [LARGE SCALE GENOMIC DNA]</scope>
    <source>
        <strain evidence="2">cv. Nisqually</strain>
    </source>
</reference>
<evidence type="ECO:0000313" key="2">
    <source>
        <dbReference type="Proteomes" id="UP000006729"/>
    </source>
</evidence>
<evidence type="ECO:0000313" key="1">
    <source>
        <dbReference type="EMBL" id="PNT57992.1"/>
    </source>
</evidence>
<keyword evidence="2" id="KW-1185">Reference proteome</keyword>
<gene>
    <name evidence="1" type="ORF">POPTR_001G332600</name>
</gene>
<evidence type="ECO:0008006" key="3">
    <source>
        <dbReference type="Google" id="ProtNLM"/>
    </source>
</evidence>
<name>A0A2K2C7J2_POPTR</name>
<sequence length="145" mass="16835">MVARLKQSWRLSVGFDLLDVGHGFFMVKFDHEYPRMIFVHYLTVRLWICIEVDLDKPVVGKVWIQDLWYKVEYEGLHTIYLQFMWVLVNGGSSPATALLWPVTAQSQTSQVLMLILKIKPHKLYYLKCMENGLLSNGTGRSEIKG</sequence>
<dbReference type="InParanoid" id="A0A2K2C7J2"/>
<dbReference type="Proteomes" id="UP000006729">
    <property type="component" value="Chromosome 1"/>
</dbReference>
<dbReference type="EMBL" id="CM009290">
    <property type="protein sequence ID" value="PNT57992.1"/>
    <property type="molecule type" value="Genomic_DNA"/>
</dbReference>
<accession>A0A2K2C7J2</accession>
<dbReference type="AlphaFoldDB" id="A0A2K2C7J2"/>
<protein>
    <recommendedName>
        <fullName evidence="3">DUF4283 domain-containing protein</fullName>
    </recommendedName>
</protein>
<organism evidence="1 2">
    <name type="scientific">Populus trichocarpa</name>
    <name type="common">Western balsam poplar</name>
    <name type="synonym">Populus balsamifera subsp. trichocarpa</name>
    <dbReference type="NCBI Taxonomy" id="3694"/>
    <lineage>
        <taxon>Eukaryota</taxon>
        <taxon>Viridiplantae</taxon>
        <taxon>Streptophyta</taxon>
        <taxon>Embryophyta</taxon>
        <taxon>Tracheophyta</taxon>
        <taxon>Spermatophyta</taxon>
        <taxon>Magnoliopsida</taxon>
        <taxon>eudicotyledons</taxon>
        <taxon>Gunneridae</taxon>
        <taxon>Pentapetalae</taxon>
        <taxon>rosids</taxon>
        <taxon>fabids</taxon>
        <taxon>Malpighiales</taxon>
        <taxon>Salicaceae</taxon>
        <taxon>Saliceae</taxon>
        <taxon>Populus</taxon>
    </lineage>
</organism>